<evidence type="ECO:0000313" key="2">
    <source>
        <dbReference type="Proteomes" id="UP001211065"/>
    </source>
</evidence>
<organism evidence="1 2">
    <name type="scientific">Clydaea vesicula</name>
    <dbReference type="NCBI Taxonomy" id="447962"/>
    <lineage>
        <taxon>Eukaryota</taxon>
        <taxon>Fungi</taxon>
        <taxon>Fungi incertae sedis</taxon>
        <taxon>Chytridiomycota</taxon>
        <taxon>Chytridiomycota incertae sedis</taxon>
        <taxon>Chytridiomycetes</taxon>
        <taxon>Lobulomycetales</taxon>
        <taxon>Lobulomycetaceae</taxon>
        <taxon>Clydaea</taxon>
    </lineage>
</organism>
<dbReference type="Proteomes" id="UP001211065">
    <property type="component" value="Unassembled WGS sequence"/>
</dbReference>
<sequence>MYKAAPIAADQVDVEQLYINKLRISMNEMIVAKEEAIRMENYGLADQLRIKLTSLQLQLIKSEHQFNADLLTNFVTVWQDGIIQFISKSLYYKEKTGKPPYISSSFPSKEPFQCNFVESIGCFPTKYYDSFIRSICLIIPVDSPDNFVKSPFGFEFFIRKLGTLTKNQENLDLVRFITTLCCFDILLRITGNINETSVDINTLEILLKHCQNYIKFFKRGTSDIERMLFEKISTRLSIIVGDLALIDRSMVIKHIYSLVDHNKKSTSEEMLLVLSTTRYISSKPVTSNDFNELLYLINELCLHFEKNKKTIIRISIILSLERIIQPIDLTSFFPRESYEIALVNEISEIAKKARKWMKDDDLKACCTRLLGIILINSKSDYFGQNYDSYINNDLFPKSKIKSFAYECALQILRGQYYLETLNNSRNRVTGNFSISDSYSYLTRPRIEEVREATDNRIRDLSEKLFVRRKGPIGLENLNTCVQIVVQMAAQSFPLTLRLISHLLESKNSDTNIRFEENFIGVHVLYIIINKSSKFCPMGYSVDDANYKDLLASTMREYEVYLPKIFLSCEPIVGIATLGKSTAVLEKTQFKLEEALEWKNNRNASDKSKSNKDSVNLFEDDIFNAISEAIDHANTGSNPNIAEKDTPVNPVVDSYSYGTHSRMASEDERLDNVTTEFESTDELNRKVSSSIKIWHEMCNKADNTILNVERVVDSLKVSLPQSKRKSPRITKPEVELVVKLMKELIKLIPFMPLPELTGKKFLIGSYLIHSIVDISHQVAITLQTIFAKHSMQRLEIINGFLNFLKFSQVNDDISICTTLTQLSHLLYLWSKKEIPPLYDTERDAFYRSSCKIDAAMMLMFARPNSQIRKLAIKILADYNSIVEQIFPLSHPLQPGQFPLFHILATEVDISRWALYAYLEDNFQGNCLEPSISSSLPLLSFADVAASDYAGLFKFYLGELVRQFAAAGRSKALRHCVKWLKHIAIPELTSTTNFTPDVYSAYSAYLVLLFGLAGVPEKSETHYTIRAVASPENLLLSTFRGYVPSVLNSENEAEIKAVTSASYFLHRSVFQLLISNLLQWYNDSKKTKMSHRLMDNLLLLLRFSAQSPEFRSVIREPPLFVSSLIDILSEFLLLAENALNDVSFLQTGPVFRLQSAINYCVINQRLAESLSSSESLYSIQRLSEDYEKNEPDSKVEVSRFVSILSMGGILNALDNVQNTGVKLNWKVSFRRACLFRFKEWYSIALEVSSVMSSNENINMNQSRYKLMRIIGFAIEKVLSVPGNIFENSPIPQDLIVWLTKMESSGYSGPTQSKSLIFTQAIFDQIISRRVEGPELFLSGEDVTIPNSAKDYISTLHGLPYEDGLSTNEHFSCIVPKEIVLKLRPNLGGLLYFGLYNMLNNNKLVRIRSFLFTRELFKTFLVDSELKVEEYFKSLQGIFYSSVGHLLKKCIKKISEVASKYFSEEALGFLWEAVRCYRTTPKSEKQFCLMIPQIWILELIIPWCKYIDLAAVGSSVINSEIFKFLMDSVFNNPHSGEELVRSCWMEIVKTPTFGADNIEVFSTVLVQICGKIDSVREITLEMAAALYEHGHDIMAPFISQFLSKDFLPWKPSKFHPSTNFVKDYVKSLYKDLGGSNLEITNEYSMTCKAAVMLISELSLQNFEPLIPHLPVILNFISIQLPTRLQENTVSTFLLLNLIEGFVCYLHSKQKIFETAHNESVAQLKKMLLLFEISVCAVEDTVSIKSTRALKISMAQFIETLLIVFNVEYPNLRRDLSTEVLGWCCESYLTADQSTRAITIYLNLMKGSVLDIQCLNSRFFDQIAALANIEIEMMEASADETILPVPPPKSPLIGRTSLSRGGALVSKSLTSFSKETWSNLGESKLQVKKSSCAILIALLNLHKEVIATAKGIDLLSSPLLFWISVSIFNLPFSSFADVYTLALENCIAYLGKLNKSVVEYGSGANSFLNCFERISNEFSGIQPLLLKSFFSKEEKKKTKDKSNVEFLSFNLLFESWMVLPEEIVDKNSVGFFYSILYGITWVLNRVSIDGSKISRIDVEVETISKQLKELLISTNEEKFADLIMALQLISENKLSVNSFDDVIFISMKNIFDIFIPDFAINISDFFVYGLNLGSDYSKVILKMNHAIWTCAKAKYGANESMEYSTILRPFKVFVKRLPFFNENFEEIKSLVNFVLSESEEVNVNAVTQIDLTSQGRTDFFPVMENSVGSAR</sequence>
<dbReference type="GO" id="GO:0005938">
    <property type="term" value="C:cell cortex"/>
    <property type="evidence" value="ECO:0007669"/>
    <property type="project" value="TreeGrafter"/>
</dbReference>
<dbReference type="InterPro" id="IPR039867">
    <property type="entry name" value="Furry/Tao3/Mor2"/>
</dbReference>
<reference evidence="1" key="1">
    <citation type="submission" date="2020-05" db="EMBL/GenBank/DDBJ databases">
        <title>Phylogenomic resolution of chytrid fungi.</title>
        <authorList>
            <person name="Stajich J.E."/>
            <person name="Amses K."/>
            <person name="Simmons R."/>
            <person name="Seto K."/>
            <person name="Myers J."/>
            <person name="Bonds A."/>
            <person name="Quandt C.A."/>
            <person name="Barry K."/>
            <person name="Liu P."/>
            <person name="Grigoriev I."/>
            <person name="Longcore J.E."/>
            <person name="James T.Y."/>
        </authorList>
    </citation>
    <scope>NUCLEOTIDE SEQUENCE</scope>
    <source>
        <strain evidence="1">JEL0476</strain>
    </source>
</reference>
<dbReference type="GO" id="GO:0000902">
    <property type="term" value="P:cell morphogenesis"/>
    <property type="evidence" value="ECO:0007669"/>
    <property type="project" value="InterPro"/>
</dbReference>
<gene>
    <name evidence="1" type="ORF">HK099_004606</name>
</gene>
<evidence type="ECO:0000313" key="1">
    <source>
        <dbReference type="EMBL" id="KAJ3226579.1"/>
    </source>
</evidence>
<dbReference type="EMBL" id="JADGJW010000033">
    <property type="protein sequence ID" value="KAJ3226579.1"/>
    <property type="molecule type" value="Genomic_DNA"/>
</dbReference>
<comment type="caution">
    <text evidence="1">The sequence shown here is derived from an EMBL/GenBank/DDBJ whole genome shotgun (WGS) entry which is preliminary data.</text>
</comment>
<proteinExistence type="predicted"/>
<protein>
    <submittedName>
        <fullName evidence="1">Uncharacterized protein</fullName>
    </submittedName>
</protein>
<dbReference type="PANTHER" id="PTHR12295:SF30">
    <property type="entry name" value="PROTEIN FURRY"/>
    <property type="match status" value="1"/>
</dbReference>
<name>A0AAD5U9R6_9FUNG</name>
<accession>A0AAD5U9R6</accession>
<dbReference type="GO" id="GO:0030427">
    <property type="term" value="C:site of polarized growth"/>
    <property type="evidence" value="ECO:0007669"/>
    <property type="project" value="TreeGrafter"/>
</dbReference>
<dbReference type="PANTHER" id="PTHR12295">
    <property type="entry name" value="FURRY-RELATED"/>
    <property type="match status" value="1"/>
</dbReference>
<keyword evidence="2" id="KW-1185">Reference proteome</keyword>